<evidence type="ECO:0000313" key="8">
    <source>
        <dbReference type="Proteomes" id="UP001500791"/>
    </source>
</evidence>
<name>A0ABN0Y6P2_9CAUL</name>
<feature type="transmembrane region" description="Helical" evidence="6">
    <location>
        <begin position="204"/>
        <end position="226"/>
    </location>
</feature>
<dbReference type="CDD" id="cd06662">
    <property type="entry name" value="SURF1"/>
    <property type="match status" value="1"/>
</dbReference>
<accession>A0ABN0Y6P2</accession>
<keyword evidence="4 6" id="KW-1133">Transmembrane helix</keyword>
<dbReference type="Pfam" id="PF02104">
    <property type="entry name" value="SURF1"/>
    <property type="match status" value="1"/>
</dbReference>
<reference evidence="7 8" key="1">
    <citation type="journal article" date="2019" name="Int. J. Syst. Evol. Microbiol.">
        <title>The Global Catalogue of Microorganisms (GCM) 10K type strain sequencing project: providing services to taxonomists for standard genome sequencing and annotation.</title>
        <authorList>
            <consortium name="The Broad Institute Genomics Platform"/>
            <consortium name="The Broad Institute Genome Sequencing Center for Infectious Disease"/>
            <person name="Wu L."/>
            <person name="Ma J."/>
        </authorList>
    </citation>
    <scope>NUCLEOTIDE SEQUENCE [LARGE SCALE GENOMIC DNA]</scope>
    <source>
        <strain evidence="7 8">JCM 13476</strain>
    </source>
</reference>
<dbReference type="Proteomes" id="UP001500791">
    <property type="component" value="Unassembled WGS sequence"/>
</dbReference>
<dbReference type="RefSeq" id="WP_167174292.1">
    <property type="nucleotide sequence ID" value="NZ_BAAAEJ010000003.1"/>
</dbReference>
<protein>
    <recommendedName>
        <fullName evidence="6">SURF1-like protein</fullName>
    </recommendedName>
</protein>
<sequence>MSQKRFPVVLTVLTVAMLAVLIALGVWQVQRLHWKEGLLAASARSEQMAPASLDEVLASGAPEFRKVLMVCRGLNTAPFVTLRSIEEGQPGYRLVSACPQSDGSTVMVDRGFIAEGFEARPVEREDAAMPLAFTGVVRSVSKRSGMTPPAEGRLFYGRDNQAMAKALGVTGPVSSWLVYAATPINPEVEGLHPSVPPAAFSNNHAGYAATWFGLALVLIGVYIGLLRRRLTRPADL</sequence>
<dbReference type="EMBL" id="BAAAEJ010000003">
    <property type="protein sequence ID" value="GAA0385184.1"/>
    <property type="molecule type" value="Genomic_DNA"/>
</dbReference>
<dbReference type="PANTHER" id="PTHR23427">
    <property type="entry name" value="SURFEIT LOCUS PROTEIN"/>
    <property type="match status" value="1"/>
</dbReference>
<evidence type="ECO:0000256" key="3">
    <source>
        <dbReference type="ARBA" id="ARBA00022692"/>
    </source>
</evidence>
<keyword evidence="5 6" id="KW-0472">Membrane</keyword>
<comment type="subcellular location">
    <subcellularLocation>
        <location evidence="6">Cell membrane</location>
        <topology evidence="6">Multi-pass membrane protein</topology>
    </subcellularLocation>
    <subcellularLocation>
        <location evidence="1">Membrane</location>
    </subcellularLocation>
</comment>
<feature type="transmembrane region" description="Helical" evidence="6">
    <location>
        <begin position="6"/>
        <end position="27"/>
    </location>
</feature>
<keyword evidence="6" id="KW-1003">Cell membrane</keyword>
<comment type="similarity">
    <text evidence="2 6">Belongs to the SURF1 family.</text>
</comment>
<dbReference type="PANTHER" id="PTHR23427:SF2">
    <property type="entry name" value="SURFEIT LOCUS PROTEIN 1"/>
    <property type="match status" value="1"/>
</dbReference>
<evidence type="ECO:0000256" key="6">
    <source>
        <dbReference type="RuleBase" id="RU363076"/>
    </source>
</evidence>
<keyword evidence="3 6" id="KW-0812">Transmembrane</keyword>
<evidence type="ECO:0000256" key="5">
    <source>
        <dbReference type="ARBA" id="ARBA00023136"/>
    </source>
</evidence>
<organism evidence="7 8">
    <name type="scientific">Brevundimonas terrae</name>
    <dbReference type="NCBI Taxonomy" id="363631"/>
    <lineage>
        <taxon>Bacteria</taxon>
        <taxon>Pseudomonadati</taxon>
        <taxon>Pseudomonadota</taxon>
        <taxon>Alphaproteobacteria</taxon>
        <taxon>Caulobacterales</taxon>
        <taxon>Caulobacteraceae</taxon>
        <taxon>Brevundimonas</taxon>
    </lineage>
</organism>
<gene>
    <name evidence="7" type="ORF">GCM10009093_10110</name>
</gene>
<comment type="caution">
    <text evidence="7">The sequence shown here is derived from an EMBL/GenBank/DDBJ whole genome shotgun (WGS) entry which is preliminary data.</text>
</comment>
<evidence type="ECO:0000313" key="7">
    <source>
        <dbReference type="EMBL" id="GAA0385184.1"/>
    </source>
</evidence>
<evidence type="ECO:0000256" key="1">
    <source>
        <dbReference type="ARBA" id="ARBA00004370"/>
    </source>
</evidence>
<dbReference type="InterPro" id="IPR045214">
    <property type="entry name" value="Surf1/Surf4"/>
</dbReference>
<dbReference type="InterPro" id="IPR002994">
    <property type="entry name" value="Surf1/Shy1"/>
</dbReference>
<proteinExistence type="inferred from homology"/>
<evidence type="ECO:0000256" key="4">
    <source>
        <dbReference type="ARBA" id="ARBA00022989"/>
    </source>
</evidence>
<evidence type="ECO:0000256" key="2">
    <source>
        <dbReference type="ARBA" id="ARBA00007165"/>
    </source>
</evidence>
<keyword evidence="8" id="KW-1185">Reference proteome</keyword>
<dbReference type="PROSITE" id="PS50895">
    <property type="entry name" value="SURF1"/>
    <property type="match status" value="1"/>
</dbReference>